<dbReference type="STRING" id="655015.B1812_20820"/>
<dbReference type="GO" id="GO:0030288">
    <property type="term" value="C:outer membrane-bounded periplasmic space"/>
    <property type="evidence" value="ECO:0007669"/>
    <property type="project" value="InterPro"/>
</dbReference>
<sequence length="173" mass="19238">MSRFLPLALFVALLVVLSFALTNNPGKMPSMLIDKALPGFTLTAVDGERELTSGEIAGQVALVNVFASWCPVCRQEHSVLDELAEKGVRIYGIDWKDTRQAAQRWLGSRHSPYVQTGFDESGRVGLDLGVTGVPETFLVDRSGRVRYRHAGAMTEEAWREVFEPLIRSFRSEP</sequence>
<keyword evidence="8" id="KW-1185">Reference proteome</keyword>
<comment type="similarity">
    <text evidence="2">Belongs to the thioredoxin family. DsbE subfamily.</text>
</comment>
<proteinExistence type="inferred from homology"/>
<dbReference type="InterPro" id="IPR013740">
    <property type="entry name" value="Redoxin"/>
</dbReference>
<name>A0A1W6MZV4_9HYPH</name>
<dbReference type="RefSeq" id="WP_085773269.1">
    <property type="nucleotide sequence ID" value="NZ_AP027149.1"/>
</dbReference>
<keyword evidence="5" id="KW-0676">Redox-active center</keyword>
<keyword evidence="3" id="KW-0201">Cytochrome c-type biogenesis</keyword>
<comment type="subcellular location">
    <subcellularLocation>
        <location evidence="1">Cell envelope</location>
    </subcellularLocation>
</comment>
<dbReference type="InterPro" id="IPR013766">
    <property type="entry name" value="Thioredoxin_domain"/>
</dbReference>
<dbReference type="PANTHER" id="PTHR42852:SF6">
    <property type="entry name" value="THIOL:DISULFIDE INTERCHANGE PROTEIN DSBE"/>
    <property type="match status" value="1"/>
</dbReference>
<protein>
    <submittedName>
        <fullName evidence="7">Thiol:disulfide interchange protein</fullName>
    </submittedName>
</protein>
<dbReference type="CDD" id="cd03010">
    <property type="entry name" value="TlpA_like_DsbE"/>
    <property type="match status" value="1"/>
</dbReference>
<dbReference type="AlphaFoldDB" id="A0A1W6MZV4"/>
<dbReference type="PANTHER" id="PTHR42852">
    <property type="entry name" value="THIOL:DISULFIDE INTERCHANGE PROTEIN DSBE"/>
    <property type="match status" value="1"/>
</dbReference>
<evidence type="ECO:0000256" key="3">
    <source>
        <dbReference type="ARBA" id="ARBA00022748"/>
    </source>
</evidence>
<dbReference type="InterPro" id="IPR004799">
    <property type="entry name" value="Periplasmic_diS_OxRdtase_DsbE"/>
</dbReference>
<evidence type="ECO:0000259" key="6">
    <source>
        <dbReference type="PROSITE" id="PS51352"/>
    </source>
</evidence>
<accession>A0A1W6MZV4</accession>
<dbReference type="Gene3D" id="3.40.30.10">
    <property type="entry name" value="Glutaredoxin"/>
    <property type="match status" value="1"/>
</dbReference>
<feature type="domain" description="Thioredoxin" evidence="6">
    <location>
        <begin position="31"/>
        <end position="167"/>
    </location>
</feature>
<dbReference type="InterPro" id="IPR050553">
    <property type="entry name" value="Thioredoxin_ResA/DsbE_sf"/>
</dbReference>
<evidence type="ECO:0000256" key="2">
    <source>
        <dbReference type="ARBA" id="ARBA00007758"/>
    </source>
</evidence>
<reference evidence="7 8" key="1">
    <citation type="submission" date="2017-02" db="EMBL/GenBank/DDBJ databases">
        <authorList>
            <person name="Peterson S.W."/>
        </authorList>
    </citation>
    <scope>NUCLEOTIDE SEQUENCE [LARGE SCALE GENOMIC DNA]</scope>
    <source>
        <strain evidence="7 8">S285</strain>
    </source>
</reference>
<dbReference type="PROSITE" id="PS51352">
    <property type="entry name" value="THIOREDOXIN_2"/>
    <property type="match status" value="1"/>
</dbReference>
<dbReference type="InterPro" id="IPR036249">
    <property type="entry name" value="Thioredoxin-like_sf"/>
</dbReference>
<dbReference type="SUPFAM" id="SSF52833">
    <property type="entry name" value="Thioredoxin-like"/>
    <property type="match status" value="1"/>
</dbReference>
<organism evidence="7 8">
    <name type="scientific">Methylocystis bryophila</name>
    <dbReference type="NCBI Taxonomy" id="655015"/>
    <lineage>
        <taxon>Bacteria</taxon>
        <taxon>Pseudomonadati</taxon>
        <taxon>Pseudomonadota</taxon>
        <taxon>Alphaproteobacteria</taxon>
        <taxon>Hyphomicrobiales</taxon>
        <taxon>Methylocystaceae</taxon>
        <taxon>Methylocystis</taxon>
    </lineage>
</organism>
<dbReference type="GO" id="GO:0017004">
    <property type="term" value="P:cytochrome complex assembly"/>
    <property type="evidence" value="ECO:0007669"/>
    <property type="project" value="UniProtKB-KW"/>
</dbReference>
<evidence type="ECO:0000256" key="4">
    <source>
        <dbReference type="ARBA" id="ARBA00023157"/>
    </source>
</evidence>
<dbReference type="OrthoDB" id="9799347at2"/>
<gene>
    <name evidence="7" type="ORF">B1812_20820</name>
</gene>
<dbReference type="NCBIfam" id="TIGR00385">
    <property type="entry name" value="dsbE"/>
    <property type="match status" value="1"/>
</dbReference>
<dbReference type="KEGG" id="mbry:B1812_20820"/>
<evidence type="ECO:0000313" key="8">
    <source>
        <dbReference type="Proteomes" id="UP000193978"/>
    </source>
</evidence>
<evidence type="ECO:0000256" key="1">
    <source>
        <dbReference type="ARBA" id="ARBA00004196"/>
    </source>
</evidence>
<keyword evidence="4" id="KW-1015">Disulfide bond</keyword>
<evidence type="ECO:0000313" key="7">
    <source>
        <dbReference type="EMBL" id="ARN83117.1"/>
    </source>
</evidence>
<dbReference type="EMBL" id="CP019948">
    <property type="protein sequence ID" value="ARN83117.1"/>
    <property type="molecule type" value="Genomic_DNA"/>
</dbReference>
<dbReference type="GO" id="GO:0015036">
    <property type="term" value="F:disulfide oxidoreductase activity"/>
    <property type="evidence" value="ECO:0007669"/>
    <property type="project" value="InterPro"/>
</dbReference>
<dbReference type="Pfam" id="PF08534">
    <property type="entry name" value="Redoxin"/>
    <property type="match status" value="1"/>
</dbReference>
<dbReference type="Proteomes" id="UP000193978">
    <property type="component" value="Chromosome"/>
</dbReference>
<evidence type="ECO:0000256" key="5">
    <source>
        <dbReference type="ARBA" id="ARBA00023284"/>
    </source>
</evidence>